<organism evidence="2 3">
    <name type="scientific">Streptomyces lunaelactis</name>
    <dbReference type="NCBI Taxonomy" id="1535768"/>
    <lineage>
        <taxon>Bacteria</taxon>
        <taxon>Bacillati</taxon>
        <taxon>Actinomycetota</taxon>
        <taxon>Actinomycetes</taxon>
        <taxon>Kitasatosporales</taxon>
        <taxon>Streptomycetaceae</taxon>
        <taxon>Streptomyces</taxon>
    </lineage>
</organism>
<accession>A0A2R4TAK6</accession>
<feature type="region of interest" description="Disordered" evidence="1">
    <location>
        <begin position="1"/>
        <end position="21"/>
    </location>
</feature>
<dbReference type="InterPro" id="IPR011010">
    <property type="entry name" value="DNA_brk_join_enz"/>
</dbReference>
<dbReference type="Proteomes" id="UP000244201">
    <property type="component" value="Chromosome"/>
</dbReference>
<reference evidence="2 3" key="1">
    <citation type="submission" date="2018-01" db="EMBL/GenBank/DDBJ databases">
        <title>Complete genome sequence of Streptomyces lunaelactis MM109T, a Ferroverdin A producer isolated from cave moonmilk deposits.</title>
        <authorList>
            <person name="Naome A."/>
            <person name="Martinet L."/>
            <person name="Maciejewska M."/>
            <person name="Anderssen S."/>
            <person name="Adam D."/>
            <person name="Tenconi E."/>
            <person name="Deflandre B."/>
            <person name="Arguelles-Arias A."/>
            <person name="Calusinska M."/>
            <person name="Copieters W."/>
            <person name="Karim L."/>
            <person name="Hanikenne M."/>
            <person name="Baurain D."/>
            <person name="van Wezel G."/>
            <person name="Smargiasso N."/>
            <person name="de Pauw E."/>
            <person name="Delfosse P."/>
            <person name="Rigali S."/>
        </authorList>
    </citation>
    <scope>NUCLEOTIDE SEQUENCE [LARGE SCALE GENOMIC DNA]</scope>
    <source>
        <strain evidence="2 3">MM109</strain>
    </source>
</reference>
<keyword evidence="3" id="KW-1185">Reference proteome</keyword>
<name>A0A2R4TAK6_9ACTN</name>
<evidence type="ECO:0000313" key="3">
    <source>
        <dbReference type="Proteomes" id="UP000244201"/>
    </source>
</evidence>
<feature type="compositionally biased region" description="Polar residues" evidence="1">
    <location>
        <begin position="1"/>
        <end position="16"/>
    </location>
</feature>
<dbReference type="SUPFAM" id="SSF56349">
    <property type="entry name" value="DNA breaking-rejoining enzymes"/>
    <property type="match status" value="1"/>
</dbReference>
<gene>
    <name evidence="2" type="ORF">SLUN_32100</name>
</gene>
<protein>
    <recommendedName>
        <fullName evidence="4">Tyr recombinase domain-containing protein</fullName>
    </recommendedName>
</protein>
<dbReference type="AlphaFoldDB" id="A0A2R4TAK6"/>
<evidence type="ECO:0008006" key="4">
    <source>
        <dbReference type="Google" id="ProtNLM"/>
    </source>
</evidence>
<proteinExistence type="predicted"/>
<dbReference type="EMBL" id="CP026304">
    <property type="protein sequence ID" value="AVZ76156.1"/>
    <property type="molecule type" value="Genomic_DNA"/>
</dbReference>
<dbReference type="KEGG" id="slk:SLUN_32100"/>
<evidence type="ECO:0000313" key="2">
    <source>
        <dbReference type="EMBL" id="AVZ76156.1"/>
    </source>
</evidence>
<sequence>MVTADSQAALSVTSRTPKARATGAMALPAMEIDWPTRNHRKAAERSGCPEARPVGYRYASLNGVPDHLLALWAGHTNVKTTKRWYVKPNVEDLRPAADTWGGLASSPDPLP</sequence>
<dbReference type="GO" id="GO:0003677">
    <property type="term" value="F:DNA binding"/>
    <property type="evidence" value="ECO:0007669"/>
    <property type="project" value="InterPro"/>
</dbReference>
<evidence type="ECO:0000256" key="1">
    <source>
        <dbReference type="SAM" id="MobiDB-lite"/>
    </source>
</evidence>